<evidence type="ECO:0000259" key="5">
    <source>
        <dbReference type="PROSITE" id="PS50011"/>
    </source>
</evidence>
<feature type="region of interest" description="Disordered" evidence="4">
    <location>
        <begin position="496"/>
        <end position="529"/>
    </location>
</feature>
<evidence type="ECO:0000256" key="3">
    <source>
        <dbReference type="ARBA" id="ARBA00022840"/>
    </source>
</evidence>
<dbReference type="Gene3D" id="1.10.510.10">
    <property type="entry name" value="Transferase(Phosphotransferase) domain 1"/>
    <property type="match status" value="1"/>
</dbReference>
<dbReference type="PANTHER" id="PTHR45832:SF22">
    <property type="entry name" value="SERINE_THREONINE-PROTEIN KINASE SAMKA-RELATED"/>
    <property type="match status" value="1"/>
</dbReference>
<feature type="compositionally biased region" description="Low complexity" evidence="4">
    <location>
        <begin position="499"/>
        <end position="510"/>
    </location>
</feature>
<feature type="domain" description="Protein kinase" evidence="5">
    <location>
        <begin position="9"/>
        <end position="464"/>
    </location>
</feature>
<keyword evidence="2" id="KW-0547">Nucleotide-binding</keyword>
<dbReference type="SMART" id="SM00220">
    <property type="entry name" value="S_TKc"/>
    <property type="match status" value="1"/>
</dbReference>
<feature type="region of interest" description="Disordered" evidence="4">
    <location>
        <begin position="214"/>
        <end position="449"/>
    </location>
</feature>
<keyword evidence="3" id="KW-0067">ATP-binding</keyword>
<comment type="similarity">
    <text evidence="1">Belongs to the protein kinase superfamily. STE Ser/Thr protein kinase family. STE20 subfamily.</text>
</comment>
<evidence type="ECO:0000313" key="7">
    <source>
        <dbReference type="Proteomes" id="UP001500280"/>
    </source>
</evidence>
<reference evidence="6 7" key="1">
    <citation type="journal article" date="2019" name="Int. J. Syst. Evol. Microbiol.">
        <title>The Global Catalogue of Microorganisms (GCM) 10K type strain sequencing project: providing services to taxonomists for standard genome sequencing and annotation.</title>
        <authorList>
            <consortium name="The Broad Institute Genomics Platform"/>
            <consortium name="The Broad Institute Genome Sequencing Center for Infectious Disease"/>
            <person name="Wu L."/>
            <person name="Ma J."/>
        </authorList>
    </citation>
    <scope>NUCLEOTIDE SEQUENCE [LARGE SCALE GENOMIC DNA]</scope>
    <source>
        <strain evidence="6 7">JCM 14307</strain>
    </source>
</reference>
<evidence type="ECO:0000256" key="4">
    <source>
        <dbReference type="SAM" id="MobiDB-lite"/>
    </source>
</evidence>
<gene>
    <name evidence="6" type="ORF">GCM10009745_27470</name>
</gene>
<evidence type="ECO:0000256" key="2">
    <source>
        <dbReference type="ARBA" id="ARBA00022741"/>
    </source>
</evidence>
<dbReference type="Proteomes" id="UP001500280">
    <property type="component" value="Unassembled WGS sequence"/>
</dbReference>
<proteinExistence type="inferred from homology"/>
<feature type="region of interest" description="Disordered" evidence="4">
    <location>
        <begin position="592"/>
        <end position="676"/>
    </location>
</feature>
<dbReference type="EMBL" id="BAAANF010000009">
    <property type="protein sequence ID" value="GAA1681744.1"/>
    <property type="molecule type" value="Genomic_DNA"/>
</dbReference>
<dbReference type="PROSITE" id="PS50011">
    <property type="entry name" value="PROTEIN_KINASE_DOM"/>
    <property type="match status" value="1"/>
</dbReference>
<feature type="compositionally biased region" description="Pro residues" evidence="4">
    <location>
        <begin position="339"/>
        <end position="352"/>
    </location>
</feature>
<feature type="compositionally biased region" description="Low complexity" evidence="4">
    <location>
        <begin position="592"/>
        <end position="639"/>
    </location>
</feature>
<organism evidence="6 7">
    <name type="scientific">Kribbella yunnanensis</name>
    <dbReference type="NCBI Taxonomy" id="190194"/>
    <lineage>
        <taxon>Bacteria</taxon>
        <taxon>Bacillati</taxon>
        <taxon>Actinomycetota</taxon>
        <taxon>Actinomycetes</taxon>
        <taxon>Propionibacteriales</taxon>
        <taxon>Kribbellaceae</taxon>
        <taxon>Kribbella</taxon>
    </lineage>
</organism>
<dbReference type="SUPFAM" id="SSF56112">
    <property type="entry name" value="Protein kinase-like (PK-like)"/>
    <property type="match status" value="1"/>
</dbReference>
<dbReference type="RefSeq" id="WP_344150227.1">
    <property type="nucleotide sequence ID" value="NZ_BAAANF010000009.1"/>
</dbReference>
<name>A0ABN2H4C1_9ACTN</name>
<dbReference type="Pfam" id="PF00069">
    <property type="entry name" value="Pkinase"/>
    <property type="match status" value="1"/>
</dbReference>
<feature type="compositionally biased region" description="Basic residues" evidence="4">
    <location>
        <begin position="423"/>
        <end position="436"/>
    </location>
</feature>
<keyword evidence="7" id="KW-1185">Reference proteome</keyword>
<evidence type="ECO:0000313" key="6">
    <source>
        <dbReference type="EMBL" id="GAA1681744.1"/>
    </source>
</evidence>
<dbReference type="PANTHER" id="PTHR45832">
    <property type="entry name" value="SERINE/THREONINE-PROTEIN KINASE SAMKA-RELATED-RELATED"/>
    <property type="match status" value="1"/>
</dbReference>
<protein>
    <recommendedName>
        <fullName evidence="5">Protein kinase domain-containing protein</fullName>
    </recommendedName>
</protein>
<accession>A0ABN2H4C1</accession>
<dbReference type="InterPro" id="IPR051931">
    <property type="entry name" value="PAK3-like"/>
</dbReference>
<feature type="compositionally biased region" description="Pro residues" evidence="4">
    <location>
        <begin position="232"/>
        <end position="242"/>
    </location>
</feature>
<evidence type="ECO:0000256" key="1">
    <source>
        <dbReference type="ARBA" id="ARBA00008874"/>
    </source>
</evidence>
<dbReference type="InterPro" id="IPR000719">
    <property type="entry name" value="Prot_kinase_dom"/>
</dbReference>
<feature type="compositionally biased region" description="Pro residues" evidence="4">
    <location>
        <begin position="394"/>
        <end position="411"/>
    </location>
</feature>
<dbReference type="InterPro" id="IPR011009">
    <property type="entry name" value="Kinase-like_dom_sf"/>
</dbReference>
<sequence>MAPEDLAGYSLRRRLGSGSAGTLWQVRDLATGRHAVLRRIPVTAIQREEQFRDELIVLQRITHPHIARVLEVRETASEWLVFSQYVVALNLTEVLRRRGPMSPGEIVTLLSPLADALHYLHHCGLTHGHLTAPNILIDVEGRPVLTDATFHTLNLLHPLPTPPADPPSHTADLQALSTIAIQAGGPATLFPPTLFTQTPAPRLSTHLQSLITPEPINLGEDDDPPPARHTTTPPPNPQPTAAPPDWHATTPPSDLYATVRSSDPEATAPLPDQHAPAPPSNVHATTAPTDVPPPDPQATASRNPHATMPPSDPPTTAESPATASPPDWGATTPPTSSDAPPPDSHATTPPPDWHATASSSDPEAAASVPDWRATTSPPASDDDDPIERSRTPLAPAPPKRPAPTVPQPTAPEPSAAKSMPSRPKPRRRTLLPKFTRRTADPTPNPLSRLTSKPLIRTHVVHPASTHLIGTTHVEPAISWSAPPVPIAERRAPDAIPFVTPRRPSTSSNTTGDQPSNAAAHGPTLKRGHTRRTVWRRRHTWWARLNLSRPLTELRYRLAHPAYGVSAAIGLGIAVVLGLGLAARAVLTDSDTPTTISAPATTPTANPTTPASPAPRLTTPARPPTQTDPATPPTLTDPATPAGPPTQPASATMRPTAPATPGRANPTTPPVPRRTTVGRSVADWLATLRALDSQRAQAFRTLDNATLDKIYVPGSQPWRSDRALLADYRKQHIHIQGLRIQIDKTTITHQTPTTVTLRTTDHLVAGQAVHESGTRTPLPPGTPTTRLITLTRSASPPRANTPTWRITTITPP</sequence>
<comment type="caution">
    <text evidence="6">The sequence shown here is derived from an EMBL/GenBank/DDBJ whole genome shotgun (WGS) entry which is preliminary data.</text>
</comment>